<feature type="transmembrane region" description="Helical" evidence="16">
    <location>
        <begin position="233"/>
        <end position="252"/>
    </location>
</feature>
<evidence type="ECO:0000256" key="16">
    <source>
        <dbReference type="SAM" id="Phobius"/>
    </source>
</evidence>
<feature type="transmembrane region" description="Helical" evidence="16">
    <location>
        <begin position="12"/>
        <end position="33"/>
    </location>
</feature>
<dbReference type="InterPro" id="IPR001182">
    <property type="entry name" value="FtsW/RodA"/>
</dbReference>
<dbReference type="Pfam" id="PF01098">
    <property type="entry name" value="FTSW_RODA_SPOVE"/>
    <property type="match status" value="1"/>
</dbReference>
<keyword evidence="7 16" id="KW-1133">Transmembrane helix</keyword>
<accession>A0A1G1Y621</accession>
<feature type="transmembrane region" description="Helical" evidence="16">
    <location>
        <begin position="311"/>
        <end position="332"/>
    </location>
</feature>
<dbReference type="GO" id="GO:0008955">
    <property type="term" value="F:peptidoglycan glycosyltransferase activity"/>
    <property type="evidence" value="ECO:0007669"/>
    <property type="project" value="UniProtKB-EC"/>
</dbReference>
<dbReference type="EMBL" id="MHIG01000010">
    <property type="protein sequence ID" value="OGY47691.1"/>
    <property type="molecule type" value="Genomic_DNA"/>
</dbReference>
<keyword evidence="4 16" id="KW-0812">Transmembrane</keyword>
<evidence type="ECO:0000256" key="7">
    <source>
        <dbReference type="ARBA" id="ARBA00022989"/>
    </source>
</evidence>
<evidence type="ECO:0000256" key="1">
    <source>
        <dbReference type="ARBA" id="ARBA00004141"/>
    </source>
</evidence>
<dbReference type="EC" id="2.4.99.28" evidence="14"/>
<evidence type="ECO:0000256" key="12">
    <source>
        <dbReference type="ARBA" id="ARBA00041185"/>
    </source>
</evidence>
<evidence type="ECO:0000313" key="18">
    <source>
        <dbReference type="Proteomes" id="UP000178385"/>
    </source>
</evidence>
<evidence type="ECO:0000256" key="4">
    <source>
        <dbReference type="ARBA" id="ARBA00022692"/>
    </source>
</evidence>
<dbReference type="InterPro" id="IPR018365">
    <property type="entry name" value="Cell_cycle_FtsW-rel_CS"/>
</dbReference>
<evidence type="ECO:0000256" key="3">
    <source>
        <dbReference type="ARBA" id="ARBA00022679"/>
    </source>
</evidence>
<feature type="transmembrane region" description="Helical" evidence="16">
    <location>
        <begin position="53"/>
        <end position="70"/>
    </location>
</feature>
<protein>
    <recommendedName>
        <fullName evidence="12">Probable peptidoglycan glycosyltransferase FtsW</fullName>
        <ecNumber evidence="14">2.4.99.28</ecNumber>
    </recommendedName>
    <alternativeName>
        <fullName evidence="13">Cell division protein FtsW</fullName>
    </alternativeName>
    <alternativeName>
        <fullName evidence="10">Cell wall polymerase</fullName>
    </alternativeName>
    <alternativeName>
        <fullName evidence="9">Peptidoglycan polymerase</fullName>
    </alternativeName>
</protein>
<dbReference type="PROSITE" id="PS00428">
    <property type="entry name" value="FTSW_RODA_SPOVE"/>
    <property type="match status" value="1"/>
</dbReference>
<feature type="transmembrane region" description="Helical" evidence="16">
    <location>
        <begin position="82"/>
        <end position="102"/>
    </location>
</feature>
<feature type="transmembrane region" description="Helical" evidence="16">
    <location>
        <begin position="281"/>
        <end position="299"/>
    </location>
</feature>
<dbReference type="GO" id="GO:0008360">
    <property type="term" value="P:regulation of cell shape"/>
    <property type="evidence" value="ECO:0007669"/>
    <property type="project" value="UniProtKB-KW"/>
</dbReference>
<evidence type="ECO:0000256" key="11">
    <source>
        <dbReference type="ARBA" id="ARBA00038053"/>
    </source>
</evidence>
<keyword evidence="3" id="KW-0808">Transferase</keyword>
<comment type="subcellular location">
    <subcellularLocation>
        <location evidence="1">Membrane</location>
        <topology evidence="1">Multi-pass membrane protein</topology>
    </subcellularLocation>
</comment>
<evidence type="ECO:0000256" key="9">
    <source>
        <dbReference type="ARBA" id="ARBA00032370"/>
    </source>
</evidence>
<proteinExistence type="inferred from homology"/>
<keyword evidence="8 16" id="KW-0472">Membrane</keyword>
<feature type="transmembrane region" description="Helical" evidence="16">
    <location>
        <begin position="108"/>
        <end position="133"/>
    </location>
</feature>
<evidence type="ECO:0000256" key="8">
    <source>
        <dbReference type="ARBA" id="ARBA00023136"/>
    </source>
</evidence>
<keyword evidence="2" id="KW-0328">Glycosyltransferase</keyword>
<dbReference type="PANTHER" id="PTHR30474">
    <property type="entry name" value="CELL CYCLE PROTEIN"/>
    <property type="match status" value="1"/>
</dbReference>
<dbReference type="GO" id="GO:0015648">
    <property type="term" value="F:lipid-linked peptidoglycan transporter activity"/>
    <property type="evidence" value="ECO:0007669"/>
    <property type="project" value="TreeGrafter"/>
</dbReference>
<dbReference type="GO" id="GO:0032153">
    <property type="term" value="C:cell division site"/>
    <property type="evidence" value="ECO:0007669"/>
    <property type="project" value="TreeGrafter"/>
</dbReference>
<evidence type="ECO:0000256" key="14">
    <source>
        <dbReference type="ARBA" id="ARBA00044770"/>
    </source>
</evidence>
<evidence type="ECO:0000256" key="6">
    <source>
        <dbReference type="ARBA" id="ARBA00022984"/>
    </source>
</evidence>
<evidence type="ECO:0000313" key="17">
    <source>
        <dbReference type="EMBL" id="OGY47691.1"/>
    </source>
</evidence>
<dbReference type="Proteomes" id="UP000178385">
    <property type="component" value="Unassembled WGS sequence"/>
</dbReference>
<feature type="transmembrane region" description="Helical" evidence="16">
    <location>
        <begin position="169"/>
        <end position="186"/>
    </location>
</feature>
<keyword evidence="6" id="KW-0573">Peptidoglycan synthesis</keyword>
<dbReference type="GO" id="GO:0009252">
    <property type="term" value="P:peptidoglycan biosynthetic process"/>
    <property type="evidence" value="ECO:0007669"/>
    <property type="project" value="UniProtKB-KW"/>
</dbReference>
<feature type="transmembrane region" description="Helical" evidence="16">
    <location>
        <begin position="145"/>
        <end position="163"/>
    </location>
</feature>
<comment type="caution">
    <text evidence="17">The sequence shown here is derived from an EMBL/GenBank/DDBJ whole genome shotgun (WGS) entry which is preliminary data.</text>
</comment>
<evidence type="ECO:0000256" key="13">
    <source>
        <dbReference type="ARBA" id="ARBA00041418"/>
    </source>
</evidence>
<gene>
    <name evidence="17" type="ORF">A2840_00035</name>
</gene>
<dbReference type="PANTHER" id="PTHR30474:SF2">
    <property type="entry name" value="PEPTIDOGLYCAN GLYCOSYLTRANSFERASE FTSW-RELATED"/>
    <property type="match status" value="1"/>
</dbReference>
<evidence type="ECO:0000256" key="10">
    <source>
        <dbReference type="ARBA" id="ARBA00033270"/>
    </source>
</evidence>
<sequence>MLRKTNHRGPADYVLLGAIFFIVAFGLAVLSSATSVESFRDHNDSYHLFRHQLLFGVLPGLVLFFIFSRFDYRKLDRYTMYFFVAMMVLLLLVFIPGVGATWGTSNSWVTIAGLSLQTSEVAKLFLILVLASWFSQRGKEFTADFWNGLFPFMLLLAVVSIPIILQPDIGTLAVVVTIAGVMYFVAGARLRHLLLLAVLAVASFVALIIKAPYRAERLLVFLNPEADPSGIGYHINQALLAVGSGGLFGLGFGQSRQKFAYLPQVMGDSIFAILAEELGFFFSVMLIVAFLLILIRGMRVAKTVDDAYGRYVSIGIVAWFTLQAYLNIAAMVGLVPVTGIPLPFVSYGGTAFFSAMAAAGVLINISRHAK</sequence>
<keyword evidence="5" id="KW-0133">Cell shape</keyword>
<evidence type="ECO:0000256" key="15">
    <source>
        <dbReference type="ARBA" id="ARBA00049902"/>
    </source>
</evidence>
<evidence type="ECO:0000256" key="2">
    <source>
        <dbReference type="ARBA" id="ARBA00022676"/>
    </source>
</evidence>
<feature type="transmembrane region" description="Helical" evidence="16">
    <location>
        <begin position="344"/>
        <end position="365"/>
    </location>
</feature>
<dbReference type="GO" id="GO:0005886">
    <property type="term" value="C:plasma membrane"/>
    <property type="evidence" value="ECO:0007669"/>
    <property type="project" value="TreeGrafter"/>
</dbReference>
<dbReference type="AlphaFoldDB" id="A0A1G1Y621"/>
<comment type="similarity">
    <text evidence="11">Belongs to the SEDS family. FtsW subfamily.</text>
</comment>
<evidence type="ECO:0000256" key="5">
    <source>
        <dbReference type="ARBA" id="ARBA00022960"/>
    </source>
</evidence>
<dbReference type="GO" id="GO:0051301">
    <property type="term" value="P:cell division"/>
    <property type="evidence" value="ECO:0007669"/>
    <property type="project" value="InterPro"/>
</dbReference>
<comment type="catalytic activity">
    <reaction evidence="15">
        <text>[GlcNAc-(1-&gt;4)-Mur2Ac(oyl-L-Ala-gamma-D-Glu-L-Lys-D-Ala-D-Ala)](n)-di-trans,octa-cis-undecaprenyl diphosphate + beta-D-GlcNAc-(1-&gt;4)-Mur2Ac(oyl-L-Ala-gamma-D-Glu-L-Lys-D-Ala-D-Ala)-di-trans,octa-cis-undecaprenyl diphosphate = [GlcNAc-(1-&gt;4)-Mur2Ac(oyl-L-Ala-gamma-D-Glu-L-Lys-D-Ala-D-Ala)](n+1)-di-trans,octa-cis-undecaprenyl diphosphate + di-trans,octa-cis-undecaprenyl diphosphate + H(+)</text>
        <dbReference type="Rhea" id="RHEA:23708"/>
        <dbReference type="Rhea" id="RHEA-COMP:9602"/>
        <dbReference type="Rhea" id="RHEA-COMP:9603"/>
        <dbReference type="ChEBI" id="CHEBI:15378"/>
        <dbReference type="ChEBI" id="CHEBI:58405"/>
        <dbReference type="ChEBI" id="CHEBI:60033"/>
        <dbReference type="ChEBI" id="CHEBI:78435"/>
        <dbReference type="EC" id="2.4.99.28"/>
    </reaction>
</comment>
<reference evidence="17 18" key="1">
    <citation type="journal article" date="2016" name="Nat. Commun.">
        <title>Thousands of microbial genomes shed light on interconnected biogeochemical processes in an aquifer system.</title>
        <authorList>
            <person name="Anantharaman K."/>
            <person name="Brown C.T."/>
            <person name="Hug L.A."/>
            <person name="Sharon I."/>
            <person name="Castelle C.J."/>
            <person name="Probst A.J."/>
            <person name="Thomas B.C."/>
            <person name="Singh A."/>
            <person name="Wilkins M.J."/>
            <person name="Karaoz U."/>
            <person name="Brodie E.L."/>
            <person name="Williams K.H."/>
            <person name="Hubbard S.S."/>
            <person name="Banfield J.F."/>
        </authorList>
    </citation>
    <scope>NUCLEOTIDE SEQUENCE [LARGE SCALE GENOMIC DNA]</scope>
</reference>
<organism evidence="17 18">
    <name type="scientific">Candidatus Buchananbacteria bacterium RIFCSPHIGHO2_01_FULL_47_11b</name>
    <dbReference type="NCBI Taxonomy" id="1797537"/>
    <lineage>
        <taxon>Bacteria</taxon>
        <taxon>Candidatus Buchananiibacteriota</taxon>
    </lineage>
</organism>
<feature type="transmembrane region" description="Helical" evidence="16">
    <location>
        <begin position="193"/>
        <end position="213"/>
    </location>
</feature>
<name>A0A1G1Y621_9BACT</name>